<comment type="subcellular location">
    <subcellularLocation>
        <location evidence="1 5">Secreted</location>
    </subcellularLocation>
</comment>
<evidence type="ECO:0000313" key="8">
    <source>
        <dbReference type="Proteomes" id="UP000198211"/>
    </source>
</evidence>
<proteinExistence type="inferred from homology"/>
<evidence type="ECO:0000256" key="6">
    <source>
        <dbReference type="SAM" id="MobiDB-lite"/>
    </source>
</evidence>
<dbReference type="Pfam" id="PF16810">
    <property type="entry name" value="RXLR"/>
    <property type="match status" value="1"/>
</dbReference>
<protein>
    <recommendedName>
        <fullName evidence="5">RxLR effector protein</fullName>
    </recommendedName>
</protein>
<comment type="function">
    <text evidence="5">Effector that suppresses plant defense responses during pathogen infection.</text>
</comment>
<dbReference type="InterPro" id="IPR031825">
    <property type="entry name" value="RXLR"/>
</dbReference>
<comment type="caution">
    <text evidence="7">The sequence shown here is derived from an EMBL/GenBank/DDBJ whole genome shotgun (WGS) entry which is preliminary data.</text>
</comment>
<feature type="chain" id="PRO_5012104157" description="RxLR effector protein" evidence="5">
    <location>
        <begin position="20"/>
        <end position="182"/>
    </location>
</feature>
<gene>
    <name evidence="7" type="ORF">PHMEG_0002502</name>
</gene>
<dbReference type="EMBL" id="NBNE01000113">
    <property type="protein sequence ID" value="OWZ22736.1"/>
    <property type="molecule type" value="Genomic_DNA"/>
</dbReference>
<dbReference type="AlphaFoldDB" id="A0A225WYJ3"/>
<evidence type="ECO:0000256" key="4">
    <source>
        <dbReference type="ARBA" id="ARBA00022729"/>
    </source>
</evidence>
<keyword evidence="3 5" id="KW-0964">Secreted</keyword>
<evidence type="ECO:0000313" key="7">
    <source>
        <dbReference type="EMBL" id="OWZ22736.1"/>
    </source>
</evidence>
<accession>A0A225WYJ3</accession>
<evidence type="ECO:0000256" key="3">
    <source>
        <dbReference type="ARBA" id="ARBA00022525"/>
    </source>
</evidence>
<comment type="domain">
    <text evidence="5">The RxLR-dEER motif acts to carry the protein into the host cell cytoplasm through binding to cell surface phosphatidylinositol-3-phosphate.</text>
</comment>
<dbReference type="Proteomes" id="UP000198211">
    <property type="component" value="Unassembled WGS sequence"/>
</dbReference>
<organism evidence="7 8">
    <name type="scientific">Phytophthora megakarya</name>
    <dbReference type="NCBI Taxonomy" id="4795"/>
    <lineage>
        <taxon>Eukaryota</taxon>
        <taxon>Sar</taxon>
        <taxon>Stramenopiles</taxon>
        <taxon>Oomycota</taxon>
        <taxon>Peronosporomycetes</taxon>
        <taxon>Peronosporales</taxon>
        <taxon>Peronosporaceae</taxon>
        <taxon>Phytophthora</taxon>
    </lineage>
</organism>
<feature type="compositionally biased region" description="Polar residues" evidence="6">
    <location>
        <begin position="20"/>
        <end position="42"/>
    </location>
</feature>
<dbReference type="OrthoDB" id="113797at2759"/>
<keyword evidence="8" id="KW-1185">Reference proteome</keyword>
<evidence type="ECO:0000256" key="5">
    <source>
        <dbReference type="RuleBase" id="RU367124"/>
    </source>
</evidence>
<evidence type="ECO:0000256" key="1">
    <source>
        <dbReference type="ARBA" id="ARBA00004613"/>
    </source>
</evidence>
<keyword evidence="4 5" id="KW-0732">Signal</keyword>
<evidence type="ECO:0000256" key="2">
    <source>
        <dbReference type="ARBA" id="ARBA00010400"/>
    </source>
</evidence>
<comment type="similarity">
    <text evidence="2 5">Belongs to the RxLR effector family.</text>
</comment>
<feature type="signal peptide" evidence="5">
    <location>
        <begin position="1"/>
        <end position="19"/>
    </location>
</feature>
<reference evidence="8" key="1">
    <citation type="submission" date="2017-03" db="EMBL/GenBank/DDBJ databases">
        <title>Phytopthora megakarya and P. palmivora, two closely related causual agents of cacao black pod achieved similar genome size and gene model numbers by different mechanisms.</title>
        <authorList>
            <person name="Ali S."/>
            <person name="Shao J."/>
            <person name="Larry D.J."/>
            <person name="Kronmiller B."/>
            <person name="Shen D."/>
            <person name="Strem M.D."/>
            <person name="Melnick R.L."/>
            <person name="Guiltinan M.J."/>
            <person name="Tyler B.M."/>
            <person name="Meinhardt L.W."/>
            <person name="Bailey B.A."/>
        </authorList>
    </citation>
    <scope>NUCLEOTIDE SEQUENCE [LARGE SCALE GENOMIC DNA]</scope>
    <source>
        <strain evidence="8">zdho120</strain>
    </source>
</reference>
<sequence length="182" mass="20441">MRVLFFVLLAAASASTATSQPKLVSQGLSQSTHSTPVNSDSTRFLRGRNPNDDSALDDEERGVKELGNTIKSLVGKSQKLERTKSGRTAEEVAVSVEKAKEMLKDGRLSVDMYTNNIHPNDVYKALNLEPKVKLAYKQKDLSGSLKLHQDADFMKWRAYKNFYWHYRGIKQSGRASIWDTTS</sequence>
<name>A0A225WYJ3_9STRA</name>
<feature type="region of interest" description="Disordered" evidence="6">
    <location>
        <begin position="19"/>
        <end position="59"/>
    </location>
</feature>